<evidence type="ECO:0000313" key="3">
    <source>
        <dbReference type="Proteomes" id="UP000007800"/>
    </source>
</evidence>
<evidence type="ECO:0000259" key="1">
    <source>
        <dbReference type="PROSITE" id="PS50994"/>
    </source>
</evidence>
<dbReference type="InterPro" id="IPR008042">
    <property type="entry name" value="Retrotrans_Pao"/>
</dbReference>
<dbReference type="InterPro" id="IPR036397">
    <property type="entry name" value="RNaseH_sf"/>
</dbReference>
<dbReference type="GO" id="GO:0003676">
    <property type="term" value="F:nucleic acid binding"/>
    <property type="evidence" value="ECO:0007669"/>
    <property type="project" value="InterPro"/>
</dbReference>
<dbReference type="Proteomes" id="UP000007800">
    <property type="component" value="Unassembled WGS sequence"/>
</dbReference>
<dbReference type="RefSeq" id="XP_002785630.1">
    <property type="nucleotide sequence ID" value="XM_002785584.1"/>
</dbReference>
<sequence>MDDLLYTGWSPDTMLERRSTGRKVLAEKYSMECQPSKSILGYDPEYHLTQSQTAPSISSTKPVKVLGYQWNLTDDTLSVVLPDVSERPLRTRRDCFQTLGRYFDPLGIHIEAAARERWLLRQVAQLTSTWDSVDVPVEVAESIRAFFNSELPPQPRFTDIRSGIVIFCDAAGTGCICADARAISTGRRIVARQRTLNPSWTIARLELCGLLFAAELLAVLLEEIDVVTNDGYEVGPLWILTDSQLNAWRLRRSPKLDEKYLPKFELRRMMRLRKLLSDLSHKCHHNIHIGSISGAENPADNGTRPGMIDVPVRMMPLSGMNIELTLSKVKVVSTFSPTPTLGYDEVEDELDVVLSSADVPANAVLDLQKDIPSLEPSEGLRQLLLDAQTADPQLRDILKKLRAADGVIDGYELNNGLIYRTCSVALDDSNRGSCICCQIVVPEVRRDLQLLVARRIAENRRRAQSSRPPGCSVKYEPFAIAYFDVMGPYQLSKEEDGDPKKVYVFTLSCHSSKFVKCEPAYSKSGVDAARALLRLLADEGPSRVLMVDQGLNVPEVLAAADEWDVTVIAAPPRGEELRGWGERAHRDVHAIIRGCLWDLAADHKLPLEDEFLRILNRAVTIVNMTPYVDGSPLCPFLVCRGHSRMIGDIDAKKEAEDIRKAIFDGLEPPSWWTEELAQLYRERQGEGRTVLLKELADVWWLRRRNVRERLMSRVKRHAGRDLTEGEKVYRWRPMLGRFGKLNTGWSPAVLVKKMSNSVCKVRLPDGKEVNESVLNLRPAGVCR</sequence>
<dbReference type="EMBL" id="GG672124">
    <property type="protein sequence ID" value="EER17426.1"/>
    <property type="molecule type" value="Genomic_DNA"/>
</dbReference>
<proteinExistence type="predicted"/>
<dbReference type="Gene3D" id="3.30.420.10">
    <property type="entry name" value="Ribonuclease H-like superfamily/Ribonuclease H"/>
    <property type="match status" value="1"/>
</dbReference>
<dbReference type="InParanoid" id="C5KDX3"/>
<dbReference type="GeneID" id="9062556"/>
<dbReference type="Pfam" id="PF05380">
    <property type="entry name" value="Peptidase_A17"/>
    <property type="match status" value="1"/>
</dbReference>
<dbReference type="AlphaFoldDB" id="C5KDX3"/>
<protein>
    <recommendedName>
        <fullName evidence="1">Integrase catalytic domain-containing protein</fullName>
    </recommendedName>
</protein>
<accession>C5KDX3</accession>
<keyword evidence="3" id="KW-1185">Reference proteome</keyword>
<dbReference type="PROSITE" id="PS50994">
    <property type="entry name" value="INTEGRASE"/>
    <property type="match status" value="1"/>
</dbReference>
<feature type="domain" description="Integrase catalytic" evidence="1">
    <location>
        <begin position="473"/>
        <end position="643"/>
    </location>
</feature>
<dbReference type="InterPro" id="IPR012337">
    <property type="entry name" value="RNaseH-like_sf"/>
</dbReference>
<name>C5KDX3_PERM5</name>
<dbReference type="SUPFAM" id="SSF53098">
    <property type="entry name" value="Ribonuclease H-like"/>
    <property type="match status" value="1"/>
</dbReference>
<organism evidence="3">
    <name type="scientific">Perkinsus marinus (strain ATCC 50983 / TXsc)</name>
    <dbReference type="NCBI Taxonomy" id="423536"/>
    <lineage>
        <taxon>Eukaryota</taxon>
        <taxon>Sar</taxon>
        <taxon>Alveolata</taxon>
        <taxon>Perkinsozoa</taxon>
        <taxon>Perkinsea</taxon>
        <taxon>Perkinsida</taxon>
        <taxon>Perkinsidae</taxon>
        <taxon>Perkinsus</taxon>
    </lineage>
</organism>
<gene>
    <name evidence="2" type="ORF">Pmar_PMAR022378</name>
</gene>
<dbReference type="GO" id="GO:0015074">
    <property type="term" value="P:DNA integration"/>
    <property type="evidence" value="ECO:0007669"/>
    <property type="project" value="InterPro"/>
</dbReference>
<evidence type="ECO:0000313" key="2">
    <source>
        <dbReference type="EMBL" id="EER17426.1"/>
    </source>
</evidence>
<reference evidence="2 3" key="1">
    <citation type="submission" date="2008-07" db="EMBL/GenBank/DDBJ databases">
        <authorList>
            <person name="El-Sayed N."/>
            <person name="Caler E."/>
            <person name="Inman J."/>
            <person name="Amedeo P."/>
            <person name="Hass B."/>
            <person name="Wortman J."/>
        </authorList>
    </citation>
    <scope>NUCLEOTIDE SEQUENCE [LARGE SCALE GENOMIC DNA]</scope>
    <source>
        <strain evidence="3">ATCC 50983 / TXsc</strain>
    </source>
</reference>
<dbReference type="OrthoDB" id="6020750at2759"/>
<dbReference type="InterPro" id="IPR001584">
    <property type="entry name" value="Integrase_cat-core"/>
</dbReference>